<sequence length="373" mass="38194">MASGRRAAAPRWAGVGVLVAVLLALPPFLGALPAEDSDVSAADLRDAVLAADGIGFSGHAESAGGLALPVGDQLPAVADLFSDRTTMRVWWRGGADHRVDVLGAAGETGYHRDPAGQWIWEYESATATRADAAAAGEPFALPGPPDLLPNTLGRRLVSEATDAELSRIGARRVSGRPALGLRVTPAEEASSVARADVWVDADSGLPLQVQIVGDDGGIPAVDTRFLDLEIAGPEAGVIAFRPPEGARVREAQEADIAREAAERLRPTALPATLDGLPRRTGDGVPAGIGLYGRGITLLAVAPVPRRLAAALENTLSASPDAVDDDAGLRAAAGPVGLMVVRQPGSGSYLLTGTVSLDALASAAAELPDLGDQR</sequence>
<protein>
    <submittedName>
        <fullName evidence="1">Transcriptional regulator</fullName>
    </submittedName>
</protein>
<reference evidence="1 2" key="1">
    <citation type="submission" date="2023-12" db="EMBL/GenBank/DDBJ databases">
        <title>Blastococcus brunescens sp. nov., an actonobacterium isolated from sandstone collected in sahara desert.</title>
        <authorList>
            <person name="Gtari M."/>
            <person name="Ghodhbane F."/>
        </authorList>
    </citation>
    <scope>NUCLEOTIDE SEQUENCE [LARGE SCALE GENOMIC DNA]</scope>
    <source>
        <strain evidence="1 2">BMG 8361</strain>
    </source>
</reference>
<evidence type="ECO:0000313" key="1">
    <source>
        <dbReference type="EMBL" id="WRL66048.1"/>
    </source>
</evidence>
<dbReference type="InterPro" id="IPR052944">
    <property type="entry name" value="Sporulation_related"/>
</dbReference>
<organism evidence="1 2">
    <name type="scientific">Blastococcus brunescens</name>
    <dbReference type="NCBI Taxonomy" id="1564165"/>
    <lineage>
        <taxon>Bacteria</taxon>
        <taxon>Bacillati</taxon>
        <taxon>Actinomycetota</taxon>
        <taxon>Actinomycetes</taxon>
        <taxon>Geodermatophilales</taxon>
        <taxon>Geodermatophilaceae</taxon>
        <taxon>Blastococcus</taxon>
    </lineage>
</organism>
<evidence type="ECO:0000313" key="2">
    <source>
        <dbReference type="Proteomes" id="UP001324287"/>
    </source>
</evidence>
<name>A0ABZ1B8A1_9ACTN</name>
<dbReference type="PANTHER" id="PTHR37507:SF2">
    <property type="entry name" value="SPORULATION PROTEIN YDCC"/>
    <property type="match status" value="1"/>
</dbReference>
<proteinExistence type="predicted"/>
<accession>A0ABZ1B8A1</accession>
<gene>
    <name evidence="1" type="ORF">U6N30_11185</name>
</gene>
<dbReference type="Gene3D" id="2.50.20.10">
    <property type="entry name" value="Lipoprotein localisation LolA/LolB/LppX"/>
    <property type="match status" value="1"/>
</dbReference>
<dbReference type="EMBL" id="CP141261">
    <property type="protein sequence ID" value="WRL66048.1"/>
    <property type="molecule type" value="Genomic_DNA"/>
</dbReference>
<dbReference type="PANTHER" id="PTHR37507">
    <property type="entry name" value="SPORULATION PROTEIN YDCC"/>
    <property type="match status" value="1"/>
</dbReference>
<keyword evidence="2" id="KW-1185">Reference proteome</keyword>
<dbReference type="Proteomes" id="UP001324287">
    <property type="component" value="Chromosome"/>
</dbReference>
<dbReference type="RefSeq" id="WP_324277365.1">
    <property type="nucleotide sequence ID" value="NZ_CP141261.1"/>
</dbReference>